<evidence type="ECO:0000313" key="3">
    <source>
        <dbReference type="Proteomes" id="UP001303902"/>
    </source>
</evidence>
<dbReference type="EMBL" id="CP129118">
    <property type="protein sequence ID" value="WOV88816.1"/>
    <property type="molecule type" value="Genomic_DNA"/>
</dbReference>
<protein>
    <submittedName>
        <fullName evidence="2">Uncharacterized protein</fullName>
    </submittedName>
</protein>
<gene>
    <name evidence="2" type="ORF">QWT69_06835</name>
</gene>
<dbReference type="RefSeq" id="WP_317970262.1">
    <property type="nucleotide sequence ID" value="NZ_CP129118.1"/>
</dbReference>
<evidence type="ECO:0000313" key="2">
    <source>
        <dbReference type="EMBL" id="WOV88816.1"/>
    </source>
</evidence>
<feature type="compositionally biased region" description="Basic and acidic residues" evidence="1">
    <location>
        <begin position="45"/>
        <end position="66"/>
    </location>
</feature>
<feature type="compositionally biased region" description="Basic residues" evidence="1">
    <location>
        <begin position="126"/>
        <end position="135"/>
    </location>
</feature>
<feature type="compositionally biased region" description="Basic and acidic residues" evidence="1">
    <location>
        <begin position="95"/>
        <end position="105"/>
    </location>
</feature>
<feature type="compositionally biased region" description="Low complexity" evidence="1">
    <location>
        <begin position="27"/>
        <end position="41"/>
    </location>
</feature>
<organism evidence="2 3">
    <name type="scientific">Sporosarcina oncorhynchi</name>
    <dbReference type="NCBI Taxonomy" id="3056444"/>
    <lineage>
        <taxon>Bacteria</taxon>
        <taxon>Bacillati</taxon>
        <taxon>Bacillota</taxon>
        <taxon>Bacilli</taxon>
        <taxon>Bacillales</taxon>
        <taxon>Caryophanaceae</taxon>
        <taxon>Sporosarcina</taxon>
    </lineage>
</organism>
<feature type="compositionally biased region" description="Basic and acidic residues" evidence="1">
    <location>
        <begin position="114"/>
        <end position="125"/>
    </location>
</feature>
<proteinExistence type="predicted"/>
<reference evidence="2 3" key="1">
    <citation type="submission" date="2023-06" db="EMBL/GenBank/DDBJ databases">
        <title>Sporosarcina sp. nov., isolated from Korean tranditional fermented seafood 'Jeotgal'.</title>
        <authorList>
            <person name="Yang A.I."/>
            <person name="Shin N.-R."/>
        </authorList>
    </citation>
    <scope>NUCLEOTIDE SEQUENCE [LARGE SCALE GENOMIC DNA]</scope>
    <source>
        <strain evidence="2 3">T2O-4</strain>
    </source>
</reference>
<keyword evidence="3" id="KW-1185">Reference proteome</keyword>
<sequence length="172" mass="19591">MEQIIILVVIGIVSMLFKGKKPEEGQKQQQQQRQRQSSKQPAKPDPMRKLKEMSQDMYKEIQREFQTEIDEPPSRQAPQVAQPQPVAARPAVVRTETRMPAKPREQSPSAARPSIERSATRESSHRGRLSAHGAKHVWAEPVEHHDMVPQNERDLIKGIIFSEILGPPKSKQ</sequence>
<dbReference type="Proteomes" id="UP001303902">
    <property type="component" value="Chromosome"/>
</dbReference>
<evidence type="ECO:0000256" key="1">
    <source>
        <dbReference type="SAM" id="MobiDB-lite"/>
    </source>
</evidence>
<feature type="region of interest" description="Disordered" evidence="1">
    <location>
        <begin position="20"/>
        <end position="145"/>
    </location>
</feature>
<feature type="compositionally biased region" description="Low complexity" evidence="1">
    <location>
        <begin position="76"/>
        <end position="94"/>
    </location>
</feature>
<accession>A0ABZ0L8E0</accession>
<name>A0ABZ0L8E0_9BACL</name>